<evidence type="ECO:0000313" key="2">
    <source>
        <dbReference type="Proteomes" id="UP000695023"/>
    </source>
</evidence>
<feature type="compositionally biased region" description="Polar residues" evidence="1">
    <location>
        <begin position="501"/>
        <end position="513"/>
    </location>
</feature>
<reference evidence="3" key="1">
    <citation type="submission" date="2025-08" db="UniProtKB">
        <authorList>
            <consortium name="RefSeq"/>
        </authorList>
    </citation>
    <scope>IDENTIFICATION</scope>
</reference>
<organism evidence="2 3">
    <name type="scientific">Pundamilia nyererei</name>
    <dbReference type="NCBI Taxonomy" id="303518"/>
    <lineage>
        <taxon>Eukaryota</taxon>
        <taxon>Metazoa</taxon>
        <taxon>Chordata</taxon>
        <taxon>Craniata</taxon>
        <taxon>Vertebrata</taxon>
        <taxon>Euteleostomi</taxon>
        <taxon>Actinopterygii</taxon>
        <taxon>Neopterygii</taxon>
        <taxon>Teleostei</taxon>
        <taxon>Neoteleostei</taxon>
        <taxon>Acanthomorphata</taxon>
        <taxon>Ovalentaria</taxon>
        <taxon>Cichlomorphae</taxon>
        <taxon>Cichliformes</taxon>
        <taxon>Cichlidae</taxon>
        <taxon>African cichlids</taxon>
        <taxon>Pseudocrenilabrinae</taxon>
        <taxon>Haplochromini</taxon>
        <taxon>Pundamilia</taxon>
    </lineage>
</organism>
<feature type="region of interest" description="Disordered" evidence="1">
    <location>
        <begin position="343"/>
        <end position="532"/>
    </location>
</feature>
<feature type="compositionally biased region" description="Polar residues" evidence="1">
    <location>
        <begin position="413"/>
        <end position="426"/>
    </location>
</feature>
<protein>
    <submittedName>
        <fullName evidence="3">Uncharacterized protein LOC102213808</fullName>
    </submittedName>
</protein>
<dbReference type="AlphaFoldDB" id="A0A9Y3VXS8"/>
<name>A0A9Y3VXS8_9CICH</name>
<keyword evidence="2" id="KW-1185">Reference proteome</keyword>
<sequence>MDPARLFPFSLQHPNPHQHFQQQHWQHLQQQQLYPVSSAARVIPFAPQTRAAKRQRNSVDWHPGKEQHAVQHLPAQVDSFQILLPAVYPPPLHLQPLSPGEPLYRPYTSQQSYWLPMPSYSYKAQPYIQLPFSSRPGHLPPILCPQIVLLPQTHCANQVYISSPAEVTTASQRTEVDAVSGGQGSKSCAKEDQKNNPHKGNPGNEAEPGNESNTVNESKTPKENIPASLTEDCCFPGPTASLDEEAVNKHSIDECFSLLGPFFDQLLPTQAEDPREEEHGEAGYLNMENSSFLEYMDELCRDEEFVSKVESTVNIEALMPLLSASQDLFEEQEQEMILQEELPPCPANSDHFHGETPSVSSQSLSLDAPGSLFASSPNRNGQNSSQNEVGISCSPLLLSNLLQEPPSPKTLKQEVQASEENQTKPKTNILEALAAVLKRTRGTEKDKEKKKLQKKQGTQSFKRKRSRETKLMSTAEQFLEPAKKKQLKSPNVEGIFRDTMPQVQKSPASNNQAGGKRGRSGENAGTAMEQLE</sequence>
<proteinExistence type="predicted"/>
<feature type="compositionally biased region" description="Polar residues" evidence="1">
    <location>
        <begin position="373"/>
        <end position="389"/>
    </location>
</feature>
<accession>A0A9Y3VXS8</accession>
<dbReference type="Proteomes" id="UP000695023">
    <property type="component" value="Unplaced"/>
</dbReference>
<feature type="region of interest" description="Disordered" evidence="1">
    <location>
        <begin position="168"/>
        <end position="230"/>
    </location>
</feature>
<evidence type="ECO:0000256" key="1">
    <source>
        <dbReference type="SAM" id="MobiDB-lite"/>
    </source>
</evidence>
<evidence type="ECO:0000313" key="3">
    <source>
        <dbReference type="RefSeq" id="XP_005748871.1"/>
    </source>
</evidence>
<gene>
    <name evidence="3" type="primary">LOC102213808</name>
</gene>
<dbReference type="GeneID" id="102213808"/>
<dbReference type="RefSeq" id="XP_005748871.1">
    <property type="nucleotide sequence ID" value="XM_005748814.1"/>
</dbReference>